<sequence length="880" mass="98363">MAHPEMRNLYFLSIDAAAGQPVRFQPRKPVRLTNACINDPKGLDWTIVLIEHSNARGIAHPVIKSANSQRLTKESPICWLRPGDRLMLPQHMSATFDVVLSPNEEIIFRLKNSHGDPEVRTLCNSPVTITGYYMDSLESPISLSAIDKTSLKPIRHLKTKGKNVPDKASLSGGLWNTGPSASLKRVRTPSPDPSQGHKRMRGMVASPAANQAKQPKKKPIPRSRNTIPSSYPTGTHANPPHSRSPAPYHNSYAHDDQLDAGPSFNQLFPNAWDTASPSPWNDTFNMDFNDPQQVVGDDDEEAASEDESAGDSEYDSAFNSVNRTCTQHPNQSSTGIPIWVGLHAESAAESKSSEFGNSAPKQAKVTRFRNPCPPSTTMSTSRSHRFIYLDFEGQLYGWWNNPSMSQLPTKPPILFKNINGEIGVPFIDLESPSLGLGCLQDGDELCDLGNQKLVFGWPGVEERYPKLPDGQITMRRLFARVWTETRQGFYTRPVDRSEWFGNLYRERRWFQASSDDDPICLAWDELFLHSLFYVGPGIWQVVFMANLAIPGGSSRYRSRNRSHEDKVEMLPSGSELSAPRCNLERCQSGLTTAFLTVKRIASRKDLQGEEDILIYPPLAECIPLVSEEDDEVAFHSATMYVFGNEVGIEGMLVGVLLKKSKNSAHLNGQSRFSGGLWLYNLFHVFHGGDGEDEDKAGGVGRRILPGYQLRSISNSVKLSSQLALSSSAHPRLWNAPGVSDPRLRFRSLLEPYVDNVGQQLKSELRTMPSDHPVYVLWHQVASPMKVLKQAQAYVVRYPPRRDFALFSDPDKWIILRDELIHILLLKLVSRVLLIISQAETDAAFVDSGDAKDDAIQGRNREIYIPSKLFRPCDFIPSAHD</sequence>
<organism evidence="3 4">
    <name type="scientific">Sistotremastrum suecicum HHB10207 ss-3</name>
    <dbReference type="NCBI Taxonomy" id="1314776"/>
    <lineage>
        <taxon>Eukaryota</taxon>
        <taxon>Fungi</taxon>
        <taxon>Dikarya</taxon>
        <taxon>Basidiomycota</taxon>
        <taxon>Agaricomycotina</taxon>
        <taxon>Agaricomycetes</taxon>
        <taxon>Sistotremastrales</taxon>
        <taxon>Sistotremastraceae</taxon>
        <taxon>Sistotremastrum</taxon>
    </lineage>
</organism>
<feature type="region of interest" description="Disordered" evidence="1">
    <location>
        <begin position="157"/>
        <end position="316"/>
    </location>
</feature>
<evidence type="ECO:0000313" key="3">
    <source>
        <dbReference type="EMBL" id="KZT33298.1"/>
    </source>
</evidence>
<feature type="region of interest" description="Disordered" evidence="1">
    <location>
        <begin position="554"/>
        <end position="575"/>
    </location>
</feature>
<dbReference type="Proteomes" id="UP000076798">
    <property type="component" value="Unassembled WGS sequence"/>
</dbReference>
<accession>A0A165YIY6</accession>
<dbReference type="Pfam" id="PF17800">
    <property type="entry name" value="NPL"/>
    <property type="match status" value="1"/>
</dbReference>
<feature type="compositionally biased region" description="Polar residues" evidence="1">
    <location>
        <begin position="263"/>
        <end position="292"/>
    </location>
</feature>
<keyword evidence="4" id="KW-1185">Reference proteome</keyword>
<feature type="domain" description="Nucleoplasmin-like" evidence="2">
    <location>
        <begin position="13"/>
        <end position="134"/>
    </location>
</feature>
<dbReference type="AlphaFoldDB" id="A0A165YIY6"/>
<feature type="region of interest" description="Disordered" evidence="1">
    <location>
        <begin position="351"/>
        <end position="377"/>
    </location>
</feature>
<gene>
    <name evidence="3" type="ORF">SISSUDRAFT_1037150</name>
</gene>
<proteinExistence type="predicted"/>
<dbReference type="EMBL" id="KV428251">
    <property type="protein sequence ID" value="KZT33298.1"/>
    <property type="molecule type" value="Genomic_DNA"/>
</dbReference>
<protein>
    <recommendedName>
        <fullName evidence="2">Nucleoplasmin-like domain-containing protein</fullName>
    </recommendedName>
</protein>
<evidence type="ECO:0000259" key="2">
    <source>
        <dbReference type="Pfam" id="PF17800"/>
    </source>
</evidence>
<evidence type="ECO:0000313" key="4">
    <source>
        <dbReference type="Proteomes" id="UP000076798"/>
    </source>
</evidence>
<name>A0A165YIY6_9AGAM</name>
<dbReference type="InterPro" id="IPR041232">
    <property type="entry name" value="NPL"/>
</dbReference>
<feature type="compositionally biased region" description="Polar residues" evidence="1">
    <location>
        <begin position="223"/>
        <end position="236"/>
    </location>
</feature>
<evidence type="ECO:0000256" key="1">
    <source>
        <dbReference type="SAM" id="MobiDB-lite"/>
    </source>
</evidence>
<reference evidence="3 4" key="1">
    <citation type="journal article" date="2016" name="Mol. Biol. Evol.">
        <title>Comparative Genomics of Early-Diverging Mushroom-Forming Fungi Provides Insights into the Origins of Lignocellulose Decay Capabilities.</title>
        <authorList>
            <person name="Nagy L.G."/>
            <person name="Riley R."/>
            <person name="Tritt A."/>
            <person name="Adam C."/>
            <person name="Daum C."/>
            <person name="Floudas D."/>
            <person name="Sun H."/>
            <person name="Yadav J.S."/>
            <person name="Pangilinan J."/>
            <person name="Larsson K.H."/>
            <person name="Matsuura K."/>
            <person name="Barry K."/>
            <person name="Labutti K."/>
            <person name="Kuo R."/>
            <person name="Ohm R.A."/>
            <person name="Bhattacharya S.S."/>
            <person name="Shirouzu T."/>
            <person name="Yoshinaga Y."/>
            <person name="Martin F.M."/>
            <person name="Grigoriev I.V."/>
            <person name="Hibbett D.S."/>
        </authorList>
    </citation>
    <scope>NUCLEOTIDE SEQUENCE [LARGE SCALE GENOMIC DNA]</scope>
    <source>
        <strain evidence="3 4">HHB10207 ss-3</strain>
    </source>
</reference>
<feature type="compositionally biased region" description="Acidic residues" evidence="1">
    <location>
        <begin position="296"/>
        <end position="314"/>
    </location>
</feature>